<keyword evidence="4" id="KW-0812">Transmembrane</keyword>
<dbReference type="GO" id="GO:0000155">
    <property type="term" value="F:phosphorelay sensor kinase activity"/>
    <property type="evidence" value="ECO:0007669"/>
    <property type="project" value="InterPro"/>
</dbReference>
<keyword evidence="2" id="KW-0597">Phosphoprotein</keyword>
<dbReference type="InterPro" id="IPR050640">
    <property type="entry name" value="Bact_2-comp_sensor_kinase"/>
</dbReference>
<dbReference type="Proteomes" id="UP000095380">
    <property type="component" value="Unassembled WGS sequence"/>
</dbReference>
<dbReference type="EMBL" id="CYYM01000003">
    <property type="protein sequence ID" value="CUN81017.1"/>
    <property type="molecule type" value="Genomic_DNA"/>
</dbReference>
<dbReference type="Pfam" id="PF06580">
    <property type="entry name" value="His_kinase"/>
    <property type="match status" value="1"/>
</dbReference>
<evidence type="ECO:0000256" key="1">
    <source>
        <dbReference type="ARBA" id="ARBA00004370"/>
    </source>
</evidence>
<keyword evidence="3" id="KW-0808">Transferase</keyword>
<evidence type="ECO:0000313" key="6">
    <source>
        <dbReference type="EMBL" id="CUN25521.1"/>
    </source>
</evidence>
<dbReference type="SMART" id="SM00304">
    <property type="entry name" value="HAMP"/>
    <property type="match status" value="1"/>
</dbReference>
<dbReference type="GO" id="GO:0016020">
    <property type="term" value="C:membrane"/>
    <property type="evidence" value="ECO:0007669"/>
    <property type="project" value="UniProtKB-SubCell"/>
</dbReference>
<dbReference type="AlphaFoldDB" id="A0A173VEG9"/>
<dbReference type="InterPro" id="IPR036890">
    <property type="entry name" value="HATPase_C_sf"/>
</dbReference>
<evidence type="ECO:0000256" key="2">
    <source>
        <dbReference type="ARBA" id="ARBA00022553"/>
    </source>
</evidence>
<feature type="transmembrane region" description="Helical" evidence="4">
    <location>
        <begin position="282"/>
        <end position="304"/>
    </location>
</feature>
<dbReference type="SUPFAM" id="SSF158472">
    <property type="entry name" value="HAMP domain-like"/>
    <property type="match status" value="1"/>
</dbReference>
<proteinExistence type="predicted"/>
<evidence type="ECO:0000313" key="7">
    <source>
        <dbReference type="EMBL" id="CUN81017.1"/>
    </source>
</evidence>
<evidence type="ECO:0000256" key="3">
    <source>
        <dbReference type="ARBA" id="ARBA00022679"/>
    </source>
</evidence>
<dbReference type="Gene3D" id="6.10.340.10">
    <property type="match status" value="1"/>
</dbReference>
<reference evidence="9 10" key="1">
    <citation type="submission" date="2015-09" db="EMBL/GenBank/DDBJ databases">
        <authorList>
            <consortium name="Pathogen Informatics"/>
        </authorList>
    </citation>
    <scope>NUCLEOTIDE SEQUENCE [LARGE SCALE GENOMIC DNA]</scope>
    <source>
        <strain evidence="7 9">2789STDY5608851</strain>
        <strain evidence="8 10">2789STDY5608866</strain>
        <strain evidence="6 11">2789STDY5834961</strain>
    </source>
</reference>
<dbReference type="EMBL" id="CYXO01000026">
    <property type="protein sequence ID" value="CUN25521.1"/>
    <property type="molecule type" value="Genomic_DNA"/>
</dbReference>
<evidence type="ECO:0000256" key="4">
    <source>
        <dbReference type="SAM" id="Phobius"/>
    </source>
</evidence>
<dbReference type="InterPro" id="IPR003660">
    <property type="entry name" value="HAMP_dom"/>
</dbReference>
<dbReference type="PANTHER" id="PTHR34220:SF7">
    <property type="entry name" value="SENSOR HISTIDINE KINASE YPDA"/>
    <property type="match status" value="1"/>
</dbReference>
<dbReference type="Proteomes" id="UP000095597">
    <property type="component" value="Unassembled WGS sequence"/>
</dbReference>
<dbReference type="PROSITE" id="PS50885">
    <property type="entry name" value="HAMP"/>
    <property type="match status" value="1"/>
</dbReference>
<dbReference type="Pfam" id="PF00672">
    <property type="entry name" value="HAMP"/>
    <property type="match status" value="1"/>
</dbReference>
<accession>A0A173VEG9</accession>
<dbReference type="SUPFAM" id="SSF55874">
    <property type="entry name" value="ATPase domain of HSP90 chaperone/DNA topoisomerase II/histidine kinase"/>
    <property type="match status" value="1"/>
</dbReference>
<dbReference type="CDD" id="cd06225">
    <property type="entry name" value="HAMP"/>
    <property type="match status" value="1"/>
</dbReference>
<feature type="domain" description="HAMP" evidence="5">
    <location>
        <begin position="306"/>
        <end position="358"/>
    </location>
</feature>
<evidence type="ECO:0000313" key="11">
    <source>
        <dbReference type="Proteomes" id="UP000095597"/>
    </source>
</evidence>
<evidence type="ECO:0000313" key="9">
    <source>
        <dbReference type="Proteomes" id="UP000095380"/>
    </source>
</evidence>
<evidence type="ECO:0000259" key="5">
    <source>
        <dbReference type="PROSITE" id="PS50885"/>
    </source>
</evidence>
<evidence type="ECO:0000313" key="8">
    <source>
        <dbReference type="EMBL" id="CUO14742.1"/>
    </source>
</evidence>
<name>A0A173VEG9_9FIRM</name>
<keyword evidence="4" id="KW-0472">Membrane</keyword>
<sequence length="571" mass="66387">MKKIWDWYYGKASIRKKLIISYLILVILPILVLGMYSYYVSKKNLIRQTKHTMESNVDAISYSLQNDIQRETDNIKYLSYNAKLRGSLENGLKNRNALVKEMNDSVEPTFWYFIASDDKIKGIEIYSPYVKQSLGSFLKPLEGKEKRSWFGKNQNNFKTEWSVKDDRIYATRMILDSATSSTAIGYMRLEVFADEFLDGLFQSSYLNNGILLVDANGKKITERTIKDREINKNIYQHIEENREERIYETKKYILATSEEMDNGWKLYYYIDKSEISEQIREIMATTVLVMGLCLAVALIMMSVISKILSTRILQLKHGAEEISRGNFELKIEQGYSDEIGVVAESFREMCMKINQMMQDMYQLGLEKRKEELKALQAMMNPHFLYNCLSSIKWKAIRSDQDDIAEITGLLATFYRTALNGGRQITIVQNELENIKAYLQIQLKSHENNFDVEYQLDEAGGECQMPNFLLQPIVENAICHGADLCESERGKIKIEYIYGEEFLEFHVYNNGPKVVGEELERILNTPGKGYGIYNIRERIRMYYDEECGLYSSTTDEGMVCFSIKIRKEIENK</sequence>
<dbReference type="Gene3D" id="3.30.565.10">
    <property type="entry name" value="Histidine kinase-like ATPase, C-terminal domain"/>
    <property type="match status" value="1"/>
</dbReference>
<dbReference type="EMBL" id="CYYY01000013">
    <property type="protein sequence ID" value="CUO14742.1"/>
    <property type="molecule type" value="Genomic_DNA"/>
</dbReference>
<organism evidence="6 11">
    <name type="scientific">Dorea longicatena</name>
    <dbReference type="NCBI Taxonomy" id="88431"/>
    <lineage>
        <taxon>Bacteria</taxon>
        <taxon>Bacillati</taxon>
        <taxon>Bacillota</taxon>
        <taxon>Clostridia</taxon>
        <taxon>Lachnospirales</taxon>
        <taxon>Lachnospiraceae</taxon>
        <taxon>Dorea</taxon>
    </lineage>
</organism>
<dbReference type="OrthoDB" id="9809348at2"/>
<keyword evidence="4" id="KW-1133">Transmembrane helix</keyword>
<dbReference type="InterPro" id="IPR010559">
    <property type="entry name" value="Sig_transdc_His_kin_internal"/>
</dbReference>
<dbReference type="RefSeq" id="WP_055181981.1">
    <property type="nucleotide sequence ID" value="NZ_CABIWY010000013.1"/>
</dbReference>
<feature type="transmembrane region" description="Helical" evidence="4">
    <location>
        <begin position="20"/>
        <end position="39"/>
    </location>
</feature>
<comment type="subcellular location">
    <subcellularLocation>
        <location evidence="1">Membrane</location>
    </subcellularLocation>
</comment>
<gene>
    <name evidence="6" type="primary">ypdA</name>
    <name evidence="7" type="synonym">ypdA_2</name>
    <name evidence="7" type="ORF">ERS852408_00974</name>
    <name evidence="8" type="ORF">ERS852423_02408</name>
    <name evidence="6" type="ORF">ERS852573_02909</name>
</gene>
<dbReference type="Proteomes" id="UP000095439">
    <property type="component" value="Unassembled WGS sequence"/>
</dbReference>
<dbReference type="PANTHER" id="PTHR34220">
    <property type="entry name" value="SENSOR HISTIDINE KINASE YPDA"/>
    <property type="match status" value="1"/>
</dbReference>
<evidence type="ECO:0000313" key="10">
    <source>
        <dbReference type="Proteomes" id="UP000095439"/>
    </source>
</evidence>
<protein>
    <submittedName>
        <fullName evidence="6">Inner membrane protein ypdA</fullName>
    </submittedName>
</protein>